<dbReference type="PIRSF" id="PIRSF030820">
    <property type="entry name" value="UCP030820"/>
    <property type="match status" value="1"/>
</dbReference>
<proteinExistence type="predicted"/>
<sequence length="179" mass="19880">MTDISEKPESQLWAREGFREDPYITAETLEEAGDAPAVILPLAVWLGLDETVRNATNRRIGVSVAPGESIDPLLPLLGSIPVIALQFPAFNDGRSYSKAEVLKDRHQFQGELRAVGDVLIDQVAYMLRTGFDTLKVTHAVTLTRLADHNLHDTPVYYQPGRGSHTKAGNYSWRRVPDTQ</sequence>
<evidence type="ECO:0000313" key="1">
    <source>
        <dbReference type="EMBL" id="MBA8877712.1"/>
    </source>
</evidence>
<evidence type="ECO:0000313" key="2">
    <source>
        <dbReference type="Proteomes" id="UP000549052"/>
    </source>
</evidence>
<accession>A0A839EFL6</accession>
<reference evidence="1 2" key="1">
    <citation type="submission" date="2020-07" db="EMBL/GenBank/DDBJ databases">
        <title>Genomic Encyclopedia of Type Strains, Phase IV (KMG-V): Genome sequencing to study the core and pangenomes of soil and plant-associated prokaryotes.</title>
        <authorList>
            <person name="Whitman W."/>
        </authorList>
    </citation>
    <scope>NUCLEOTIDE SEQUENCE [LARGE SCALE GENOMIC DNA]</scope>
    <source>
        <strain evidence="1 2">AN3</strain>
    </source>
</reference>
<organism evidence="1 2">
    <name type="scientific">Phyllobacterium myrsinacearum</name>
    <dbReference type="NCBI Taxonomy" id="28101"/>
    <lineage>
        <taxon>Bacteria</taxon>
        <taxon>Pseudomonadati</taxon>
        <taxon>Pseudomonadota</taxon>
        <taxon>Alphaproteobacteria</taxon>
        <taxon>Hyphomicrobiales</taxon>
        <taxon>Phyllobacteriaceae</taxon>
        <taxon>Phyllobacterium</taxon>
    </lineage>
</organism>
<dbReference type="InterPro" id="IPR008318">
    <property type="entry name" value="UCP030820"/>
</dbReference>
<dbReference type="Proteomes" id="UP000549052">
    <property type="component" value="Unassembled WGS sequence"/>
</dbReference>
<dbReference type="EMBL" id="JACGXN010000001">
    <property type="protein sequence ID" value="MBA8877712.1"/>
    <property type="molecule type" value="Genomic_DNA"/>
</dbReference>
<name>A0A839EFL6_9HYPH</name>
<gene>
    <name evidence="1" type="ORF">FHW16_001394</name>
</gene>
<comment type="caution">
    <text evidence="1">The sequence shown here is derived from an EMBL/GenBank/DDBJ whole genome shotgun (WGS) entry which is preliminary data.</text>
</comment>
<dbReference type="AlphaFoldDB" id="A0A839EFL6"/>
<keyword evidence="2" id="KW-1185">Reference proteome</keyword>
<dbReference type="Pfam" id="PF06073">
    <property type="entry name" value="DUF934"/>
    <property type="match status" value="1"/>
</dbReference>
<protein>
    <submittedName>
        <fullName evidence="1">Uncharacterized protein (DUF934 family)</fullName>
    </submittedName>
</protein>